<protein>
    <recommendedName>
        <fullName evidence="1">peptidyl-tRNA hydrolase</fullName>
        <ecNumber evidence="1">3.1.1.29</ecNumber>
    </recommendedName>
</protein>
<comment type="similarity">
    <text evidence="3">Belongs to the PTH2 family.</text>
</comment>
<dbReference type="EC" id="3.1.1.29" evidence="1"/>
<evidence type="ECO:0000256" key="5">
    <source>
        <dbReference type="SAM" id="MobiDB-lite"/>
    </source>
</evidence>
<keyword evidence="6" id="KW-0812">Transmembrane</keyword>
<evidence type="ECO:0000256" key="1">
    <source>
        <dbReference type="ARBA" id="ARBA00013260"/>
    </source>
</evidence>
<comment type="catalytic activity">
    <reaction evidence="4">
        <text>an N-acyl-L-alpha-aminoacyl-tRNA + H2O = an N-acyl-L-amino acid + a tRNA + H(+)</text>
        <dbReference type="Rhea" id="RHEA:54448"/>
        <dbReference type="Rhea" id="RHEA-COMP:10123"/>
        <dbReference type="Rhea" id="RHEA-COMP:13883"/>
        <dbReference type="ChEBI" id="CHEBI:15377"/>
        <dbReference type="ChEBI" id="CHEBI:15378"/>
        <dbReference type="ChEBI" id="CHEBI:59874"/>
        <dbReference type="ChEBI" id="CHEBI:78442"/>
        <dbReference type="ChEBI" id="CHEBI:138191"/>
        <dbReference type="EC" id="3.1.1.29"/>
    </reaction>
</comment>
<dbReference type="InterPro" id="IPR023476">
    <property type="entry name" value="Pep_tRNA_hydro_II_dom_sf"/>
</dbReference>
<dbReference type="PANTHER" id="PTHR12649:SF11">
    <property type="entry name" value="PEPTIDYL-TRNA HYDROLASE 2, MITOCHONDRIAL"/>
    <property type="match status" value="1"/>
</dbReference>
<keyword evidence="6" id="KW-1133">Transmembrane helix</keyword>
<feature type="transmembrane region" description="Helical" evidence="6">
    <location>
        <begin position="20"/>
        <end position="38"/>
    </location>
</feature>
<keyword evidence="2" id="KW-0378">Hydrolase</keyword>
<evidence type="ECO:0000313" key="7">
    <source>
        <dbReference type="Proteomes" id="UP000504606"/>
    </source>
</evidence>
<dbReference type="InterPro" id="IPR002833">
    <property type="entry name" value="PTH2"/>
</dbReference>
<dbReference type="GO" id="GO:0005829">
    <property type="term" value="C:cytosol"/>
    <property type="evidence" value="ECO:0007669"/>
    <property type="project" value="TreeGrafter"/>
</dbReference>
<keyword evidence="6" id="KW-0472">Membrane</keyword>
<evidence type="ECO:0000256" key="4">
    <source>
        <dbReference type="ARBA" id="ARBA00048707"/>
    </source>
</evidence>
<proteinExistence type="inferred from homology"/>
<feature type="region of interest" description="Disordered" evidence="5">
    <location>
        <begin position="43"/>
        <end position="70"/>
    </location>
</feature>
<dbReference type="PANTHER" id="PTHR12649">
    <property type="entry name" value="PEPTIDYL-TRNA HYDROLASE 2"/>
    <property type="match status" value="1"/>
</dbReference>
<evidence type="ECO:0000256" key="3">
    <source>
        <dbReference type="ARBA" id="ARBA00038050"/>
    </source>
</evidence>
<organism evidence="7 8">
    <name type="scientific">Frankliniella occidentalis</name>
    <name type="common">Western flower thrips</name>
    <name type="synonym">Euthrips occidentalis</name>
    <dbReference type="NCBI Taxonomy" id="133901"/>
    <lineage>
        <taxon>Eukaryota</taxon>
        <taxon>Metazoa</taxon>
        <taxon>Ecdysozoa</taxon>
        <taxon>Arthropoda</taxon>
        <taxon>Hexapoda</taxon>
        <taxon>Insecta</taxon>
        <taxon>Pterygota</taxon>
        <taxon>Neoptera</taxon>
        <taxon>Paraneoptera</taxon>
        <taxon>Thysanoptera</taxon>
        <taxon>Terebrantia</taxon>
        <taxon>Thripoidea</taxon>
        <taxon>Thripidae</taxon>
        <taxon>Frankliniella</taxon>
    </lineage>
</organism>
<dbReference type="GO" id="GO:0004045">
    <property type="term" value="F:peptidyl-tRNA hydrolase activity"/>
    <property type="evidence" value="ECO:0007669"/>
    <property type="project" value="UniProtKB-EC"/>
</dbReference>
<feature type="compositionally biased region" description="Acidic residues" evidence="5">
    <location>
        <begin position="52"/>
        <end position="68"/>
    </location>
</feature>
<dbReference type="AlphaFoldDB" id="A0A6J1T997"/>
<dbReference type="RefSeq" id="XP_026287276.1">
    <property type="nucleotide sequence ID" value="XM_026431491.2"/>
</dbReference>
<dbReference type="Pfam" id="PF01981">
    <property type="entry name" value="PTH2"/>
    <property type="match status" value="1"/>
</dbReference>
<dbReference type="GeneID" id="113212692"/>
<reference evidence="8" key="1">
    <citation type="submission" date="2025-08" db="UniProtKB">
        <authorList>
            <consortium name="RefSeq"/>
        </authorList>
    </citation>
    <scope>IDENTIFICATION</scope>
    <source>
        <tissue evidence="8">Whole organism</tissue>
    </source>
</reference>
<evidence type="ECO:0000313" key="8">
    <source>
        <dbReference type="RefSeq" id="XP_026287276.1"/>
    </source>
</evidence>
<dbReference type="SUPFAM" id="SSF102462">
    <property type="entry name" value="Peptidyl-tRNA hydrolase II"/>
    <property type="match status" value="1"/>
</dbReference>
<keyword evidence="7" id="KW-1185">Reference proteome</keyword>
<evidence type="ECO:0000256" key="6">
    <source>
        <dbReference type="SAM" id="Phobius"/>
    </source>
</evidence>
<gene>
    <name evidence="8" type="primary">LOC113212692</name>
</gene>
<evidence type="ECO:0000256" key="2">
    <source>
        <dbReference type="ARBA" id="ARBA00022801"/>
    </source>
</evidence>
<dbReference type="CDD" id="cd02430">
    <property type="entry name" value="PTH2"/>
    <property type="match status" value="1"/>
</dbReference>
<dbReference type="Gene3D" id="3.40.1490.10">
    <property type="entry name" value="Bit1"/>
    <property type="match status" value="1"/>
</dbReference>
<dbReference type="NCBIfam" id="TIGR00283">
    <property type="entry name" value="arch_pth2"/>
    <property type="match status" value="1"/>
</dbReference>
<dbReference type="NCBIfam" id="NF003314">
    <property type="entry name" value="PRK04322.1"/>
    <property type="match status" value="1"/>
</dbReference>
<dbReference type="KEGG" id="foc:113212692"/>
<name>A0A6J1T997_FRAOC</name>
<dbReference type="OrthoDB" id="1733656at2759"/>
<dbReference type="Proteomes" id="UP000504606">
    <property type="component" value="Unplaced"/>
</dbReference>
<sequence length="190" mass="20417">MSQAYDSILSGITMSPFYSTQFVAGLGLGVVLGIFLMSRKSRKSKEKMNSSDAEDDDISEDSSDDEAGEDKGGRDIKLILVVRNDLKMGKGKIAAQCSHAAVQAYQQAKAHTPKTLQSWERNGQPKIVVKCETEEELLALSRHSKTLNLTTSLVRDAGRTQIAAGSRTVLGVGPGPANDVNTVTGHLKLL</sequence>
<dbReference type="FunFam" id="3.40.1490.10:FF:000001">
    <property type="entry name" value="Peptidyl-tRNA hydrolase 2"/>
    <property type="match status" value="1"/>
</dbReference>
<accession>A0A6J1T997</accession>